<dbReference type="InParanoid" id="A0A1V8TKS2"/>
<comment type="caution">
    <text evidence="3">The sequence shown here is derived from an EMBL/GenBank/DDBJ whole genome shotgun (WGS) entry which is preliminary data.</text>
</comment>
<accession>A0A1V8TKS2</accession>
<feature type="region of interest" description="Disordered" evidence="1">
    <location>
        <begin position="323"/>
        <end position="371"/>
    </location>
</feature>
<evidence type="ECO:0000256" key="1">
    <source>
        <dbReference type="SAM" id="MobiDB-lite"/>
    </source>
</evidence>
<organism evidence="3 4">
    <name type="scientific">Cryoendolithus antarcticus</name>
    <dbReference type="NCBI Taxonomy" id="1507870"/>
    <lineage>
        <taxon>Eukaryota</taxon>
        <taxon>Fungi</taxon>
        <taxon>Dikarya</taxon>
        <taxon>Ascomycota</taxon>
        <taxon>Pezizomycotina</taxon>
        <taxon>Dothideomycetes</taxon>
        <taxon>Dothideomycetidae</taxon>
        <taxon>Cladosporiales</taxon>
        <taxon>Cladosporiaceae</taxon>
        <taxon>Cryoendolithus</taxon>
    </lineage>
</organism>
<feature type="compositionally biased region" description="Basic and acidic residues" evidence="1">
    <location>
        <begin position="402"/>
        <end position="415"/>
    </location>
</feature>
<proteinExistence type="predicted"/>
<feature type="transmembrane region" description="Helical" evidence="2">
    <location>
        <begin position="291"/>
        <end position="316"/>
    </location>
</feature>
<evidence type="ECO:0000256" key="2">
    <source>
        <dbReference type="SAM" id="Phobius"/>
    </source>
</evidence>
<name>A0A1V8TKS2_9PEZI</name>
<keyword evidence="2" id="KW-0472">Membrane</keyword>
<sequence>MADTPAITTVFPWRIAYDTSLEAYFWKVITETKAVSQWSSKSSMYSAITAALPEDLMSTWLIDSYAGSVILTLAAAFSSGKGPAWFSAMPDDAQTFMVSTVLPLKAQDLHDWGGTSSTTYHGITTTYDPSLRLIRLQTELAISAVASYISELLAGAPSSIGEFSKTWLPVDGGDYSGRLAGSIFTDLVFSGNYEYWFELLPLEVKRFALLAFLPDKLPESLLGQIPVYLVTVSIVSNAVTSTAASPGASVAMVPSPTRTLSSDTLPIRTVTSDTPSPTIVNASPQRLTSTISLAIALGTALPLLFLLVLIGALMYWRRRKRARARGKDDTGAGTLHTGRRWSGSVFSTVSDTPARHETVPEMPPTLPEIPRSLTPGVAVAEMKPKIDHDAKPAADVAESSELADKAAAELVEEPRPASAMSIRQVQQEDLETPKRKRKSWRLSKG</sequence>
<feature type="region of interest" description="Disordered" evidence="1">
    <location>
        <begin position="389"/>
        <end position="445"/>
    </location>
</feature>
<dbReference type="EMBL" id="NAJO01000006">
    <property type="protein sequence ID" value="OQO11851.1"/>
    <property type="molecule type" value="Genomic_DNA"/>
</dbReference>
<dbReference type="AlphaFoldDB" id="A0A1V8TKS2"/>
<dbReference type="Proteomes" id="UP000192596">
    <property type="component" value="Unassembled WGS sequence"/>
</dbReference>
<keyword evidence="2" id="KW-1133">Transmembrane helix</keyword>
<keyword evidence="2" id="KW-0812">Transmembrane</keyword>
<gene>
    <name evidence="3" type="ORF">B0A48_03578</name>
</gene>
<protein>
    <submittedName>
        <fullName evidence="3">Uncharacterized protein</fullName>
    </submittedName>
</protein>
<keyword evidence="4" id="KW-1185">Reference proteome</keyword>
<evidence type="ECO:0000313" key="4">
    <source>
        <dbReference type="Proteomes" id="UP000192596"/>
    </source>
</evidence>
<feature type="compositionally biased region" description="Basic residues" evidence="1">
    <location>
        <begin position="434"/>
        <end position="445"/>
    </location>
</feature>
<evidence type="ECO:0000313" key="3">
    <source>
        <dbReference type="EMBL" id="OQO11851.1"/>
    </source>
</evidence>
<reference evidence="4" key="1">
    <citation type="submission" date="2017-03" db="EMBL/GenBank/DDBJ databases">
        <title>Genomes of endolithic fungi from Antarctica.</title>
        <authorList>
            <person name="Coleine C."/>
            <person name="Masonjones S."/>
            <person name="Stajich J.E."/>
        </authorList>
    </citation>
    <scope>NUCLEOTIDE SEQUENCE [LARGE SCALE GENOMIC DNA]</scope>
    <source>
        <strain evidence="4">CCFEE 5527</strain>
    </source>
</reference>